<dbReference type="EMBL" id="UINC01216271">
    <property type="protein sequence ID" value="SVE42346.1"/>
    <property type="molecule type" value="Genomic_DNA"/>
</dbReference>
<dbReference type="AlphaFoldDB" id="A0A383DCX6"/>
<evidence type="ECO:0000313" key="1">
    <source>
        <dbReference type="EMBL" id="SVE42346.1"/>
    </source>
</evidence>
<proteinExistence type="predicted"/>
<reference evidence="1" key="1">
    <citation type="submission" date="2018-05" db="EMBL/GenBank/DDBJ databases">
        <authorList>
            <person name="Lanie J.A."/>
            <person name="Ng W.-L."/>
            <person name="Kazmierczak K.M."/>
            <person name="Andrzejewski T.M."/>
            <person name="Davidsen T.M."/>
            <person name="Wayne K.J."/>
            <person name="Tettelin H."/>
            <person name="Glass J.I."/>
            <person name="Rusch D."/>
            <person name="Podicherti R."/>
            <person name="Tsui H.-C.T."/>
            <person name="Winkler M.E."/>
        </authorList>
    </citation>
    <scope>NUCLEOTIDE SEQUENCE</scope>
</reference>
<feature type="non-terminal residue" evidence="1">
    <location>
        <position position="35"/>
    </location>
</feature>
<accession>A0A383DCX6</accession>
<protein>
    <submittedName>
        <fullName evidence="1">Uncharacterized protein</fullName>
    </submittedName>
</protein>
<name>A0A383DCX6_9ZZZZ</name>
<organism evidence="1">
    <name type="scientific">marine metagenome</name>
    <dbReference type="NCBI Taxonomy" id="408172"/>
    <lineage>
        <taxon>unclassified sequences</taxon>
        <taxon>metagenomes</taxon>
        <taxon>ecological metagenomes</taxon>
    </lineage>
</organism>
<gene>
    <name evidence="1" type="ORF">METZ01_LOCUS495200</name>
</gene>
<sequence length="35" mass="4343">MNWKQNCLTFIDYFKIMKKDVIDKLDIYKLKTSEE</sequence>